<dbReference type="GeneID" id="25253332"/>
<protein>
    <submittedName>
        <fullName evidence="2">Uncharacterized protein</fullName>
    </submittedName>
</protein>
<dbReference type="AlphaFoldDB" id="U6KQ82"/>
<feature type="region of interest" description="Disordered" evidence="1">
    <location>
        <begin position="179"/>
        <end position="200"/>
    </location>
</feature>
<accession>U6KQ82</accession>
<reference evidence="2" key="1">
    <citation type="submission" date="2013-10" db="EMBL/GenBank/DDBJ databases">
        <title>Genomic analysis of the causative agents of coccidiosis in chickens.</title>
        <authorList>
            <person name="Reid A.J."/>
            <person name="Blake D."/>
            <person name="Billington K."/>
            <person name="Browne H."/>
            <person name="Dunn M."/>
            <person name="Hung S."/>
            <person name="Kawahara F."/>
            <person name="Miranda-Saavedra D."/>
            <person name="Mourier T."/>
            <person name="Nagra H."/>
            <person name="Otto T.D."/>
            <person name="Rawlings N."/>
            <person name="Sanchez A."/>
            <person name="Sanders M."/>
            <person name="Subramaniam C."/>
            <person name="Tay Y."/>
            <person name="Dear P."/>
            <person name="Doerig C."/>
            <person name="Gruber A."/>
            <person name="Parkinson J."/>
            <person name="Shirley M."/>
            <person name="Wan K.L."/>
            <person name="Berriman M."/>
            <person name="Tomley F."/>
            <person name="Pain A."/>
        </authorList>
    </citation>
    <scope>NUCLEOTIDE SEQUENCE [LARGE SCALE GENOMIC DNA]</scope>
    <source>
        <strain evidence="2">Houghton</strain>
    </source>
</reference>
<evidence type="ECO:0000256" key="1">
    <source>
        <dbReference type="SAM" id="MobiDB-lite"/>
    </source>
</evidence>
<proteinExistence type="predicted"/>
<dbReference type="VEuPathDB" id="ToxoDB:ETH_00021085"/>
<evidence type="ECO:0000313" key="2">
    <source>
        <dbReference type="EMBL" id="CDJ40287.1"/>
    </source>
</evidence>
<sequence>MQMARRFFLRKHSGLRPVYDFMRRRGHREIYMRDMLRLNAATNNLNTLISGRPATVSPKQGGVPAAPASSVGVPTAHALAVAVGGSEKETQKLTAERTAIIRGIRSGFAALWESLQPDPELRNKGAEEAAKVFPDNLPFSPALKGTPLPAPPVYTAEEASALLSPAELAEYFLQSAKAVQDRSSPALSNQPETKPHESPP</sequence>
<evidence type="ECO:0000313" key="3">
    <source>
        <dbReference type="Proteomes" id="UP000030747"/>
    </source>
</evidence>
<organism evidence="2 3">
    <name type="scientific">Eimeria tenella</name>
    <name type="common">Coccidian parasite</name>
    <dbReference type="NCBI Taxonomy" id="5802"/>
    <lineage>
        <taxon>Eukaryota</taxon>
        <taxon>Sar</taxon>
        <taxon>Alveolata</taxon>
        <taxon>Apicomplexa</taxon>
        <taxon>Conoidasida</taxon>
        <taxon>Coccidia</taxon>
        <taxon>Eucoccidiorida</taxon>
        <taxon>Eimeriorina</taxon>
        <taxon>Eimeriidae</taxon>
        <taxon>Eimeria</taxon>
    </lineage>
</organism>
<keyword evidence="3" id="KW-1185">Reference proteome</keyword>
<gene>
    <name evidence="2" type="ORF">ETH_00021085</name>
</gene>
<dbReference type="RefSeq" id="XP_013231040.1">
    <property type="nucleotide sequence ID" value="XM_013375586.1"/>
</dbReference>
<dbReference type="OrthoDB" id="45309at2759"/>
<name>U6KQ82_EIMTE</name>
<dbReference type="EMBL" id="HG675067">
    <property type="protein sequence ID" value="CDJ40287.1"/>
    <property type="molecule type" value="Genomic_DNA"/>
</dbReference>
<dbReference type="Proteomes" id="UP000030747">
    <property type="component" value="Unassembled WGS sequence"/>
</dbReference>
<feature type="compositionally biased region" description="Polar residues" evidence="1">
    <location>
        <begin position="181"/>
        <end position="192"/>
    </location>
</feature>
<dbReference type="VEuPathDB" id="ToxoDB:ETH2_0304800"/>
<reference evidence="2" key="2">
    <citation type="submission" date="2013-10" db="EMBL/GenBank/DDBJ databases">
        <authorList>
            <person name="Aslett M."/>
        </authorList>
    </citation>
    <scope>NUCLEOTIDE SEQUENCE [LARGE SCALE GENOMIC DNA]</scope>
    <source>
        <strain evidence="2">Houghton</strain>
    </source>
</reference>